<dbReference type="GO" id="GO:0005737">
    <property type="term" value="C:cytoplasm"/>
    <property type="evidence" value="ECO:0007669"/>
    <property type="project" value="TreeGrafter"/>
</dbReference>
<keyword evidence="4" id="KW-0274">FAD</keyword>
<evidence type="ECO:0000256" key="5">
    <source>
        <dbReference type="ARBA" id="ARBA00023002"/>
    </source>
</evidence>
<dbReference type="PANTHER" id="PTHR11530">
    <property type="entry name" value="D-AMINO ACID OXIDASE"/>
    <property type="match status" value="1"/>
</dbReference>
<name>A0A167A9N9_9GAMM</name>
<keyword evidence="3" id="KW-0285">Flavoprotein</keyword>
<comment type="caution">
    <text evidence="10">The sequence shown here is derived from an EMBL/GenBank/DDBJ whole genome shotgun (WGS) entry which is preliminary data.</text>
</comment>
<sequence length="374" mass="41474">MNRRDLLIGAGYSLGMLGLASCSAIPKATINKQSRYSHYKPLLSSMDRVTHSVVGLRPFRPQGYRLESEQLENKTIVHNYGHGGGGITLSWGTSIIAAQFASKPMSRDIAVLGSGVMGLTTALLLAQQGFKVTIYAKDFPPNTTSNIAAALWLPSSYFDRKVATSQFLTRDKPIIRGSFSRFLTYVNRPRYGVYWNNYHLLLPEERNSIRTLPGGNDLYPELTTSTEDNLFGYPYQSYMKALIIDPMLYLPAILEDAQLAGTKLKYSQFKSVDDVLSLKESVIVNCTGLGASALFSDNSMYPIQGQLTHLLPQPEINYSYVVPTPEGYLYMFPRKGSIVIGGTAIKRAYDTKPNDQLTLNMVRGHADLAKKLIS</sequence>
<dbReference type="Gene3D" id="3.40.50.720">
    <property type="entry name" value="NAD(P)-binding Rossmann-like Domain"/>
    <property type="match status" value="2"/>
</dbReference>
<evidence type="ECO:0000256" key="6">
    <source>
        <dbReference type="ARBA" id="ARBA00039101"/>
    </source>
</evidence>
<gene>
    <name evidence="10" type="ORF">N482_15255</name>
</gene>
<dbReference type="InterPro" id="IPR006076">
    <property type="entry name" value="FAD-dep_OxRdtase"/>
</dbReference>
<evidence type="ECO:0000313" key="11">
    <source>
        <dbReference type="Proteomes" id="UP000076587"/>
    </source>
</evidence>
<dbReference type="PANTHER" id="PTHR11530:SF11">
    <property type="entry name" value="D-ASPARTATE OXIDASE"/>
    <property type="match status" value="1"/>
</dbReference>
<dbReference type="Proteomes" id="UP000076587">
    <property type="component" value="Unassembled WGS sequence"/>
</dbReference>
<dbReference type="GO" id="GO:0003884">
    <property type="term" value="F:D-amino-acid oxidase activity"/>
    <property type="evidence" value="ECO:0007669"/>
    <property type="project" value="UniProtKB-EC"/>
</dbReference>
<accession>A0A167A9N9</accession>
<dbReference type="GO" id="GO:0019478">
    <property type="term" value="P:D-amino acid catabolic process"/>
    <property type="evidence" value="ECO:0007669"/>
    <property type="project" value="TreeGrafter"/>
</dbReference>
<dbReference type="AlphaFoldDB" id="A0A167A9N9"/>
<dbReference type="EMBL" id="AUXT01000182">
    <property type="protein sequence ID" value="KZN45134.1"/>
    <property type="molecule type" value="Genomic_DNA"/>
</dbReference>
<reference evidence="10 11" key="1">
    <citation type="submission" date="2013-07" db="EMBL/GenBank/DDBJ databases">
        <title>Comparative Genomic and Metabolomic Analysis of Twelve Strains of Pseudoalteromonas luteoviolacea.</title>
        <authorList>
            <person name="Vynne N.G."/>
            <person name="Mansson M."/>
            <person name="Gram L."/>
        </authorList>
    </citation>
    <scope>NUCLEOTIDE SEQUENCE [LARGE SCALE GENOMIC DNA]</scope>
    <source>
        <strain evidence="10 11">NCIMB 1942</strain>
    </source>
</reference>
<dbReference type="OrthoDB" id="246701at2"/>
<dbReference type="PROSITE" id="PS51257">
    <property type="entry name" value="PROKAR_LIPOPROTEIN"/>
    <property type="match status" value="1"/>
</dbReference>
<dbReference type="Pfam" id="PF01266">
    <property type="entry name" value="DAO"/>
    <property type="match status" value="1"/>
</dbReference>
<evidence type="ECO:0000313" key="10">
    <source>
        <dbReference type="EMBL" id="KZN45134.1"/>
    </source>
</evidence>
<evidence type="ECO:0000256" key="3">
    <source>
        <dbReference type="ARBA" id="ARBA00022630"/>
    </source>
</evidence>
<evidence type="ECO:0000256" key="7">
    <source>
        <dbReference type="ARBA" id="ARBA00039751"/>
    </source>
</evidence>
<feature type="domain" description="FAD dependent oxidoreductase" evidence="9">
    <location>
        <begin position="108"/>
        <end position="356"/>
    </location>
</feature>
<evidence type="ECO:0000256" key="4">
    <source>
        <dbReference type="ARBA" id="ARBA00022827"/>
    </source>
</evidence>
<comment type="cofactor">
    <cofactor evidence="1">
        <name>FAD</name>
        <dbReference type="ChEBI" id="CHEBI:57692"/>
    </cofactor>
</comment>
<comment type="catalytic activity">
    <reaction evidence="8">
        <text>a D-alpha-amino acid + O2 + H2O = a 2-oxocarboxylate + H2O2 + NH4(+)</text>
        <dbReference type="Rhea" id="RHEA:21816"/>
        <dbReference type="ChEBI" id="CHEBI:15377"/>
        <dbReference type="ChEBI" id="CHEBI:15379"/>
        <dbReference type="ChEBI" id="CHEBI:16240"/>
        <dbReference type="ChEBI" id="CHEBI:28938"/>
        <dbReference type="ChEBI" id="CHEBI:35179"/>
        <dbReference type="ChEBI" id="CHEBI:59871"/>
        <dbReference type="EC" id="1.4.3.3"/>
    </reaction>
    <physiologicalReaction direction="left-to-right" evidence="8">
        <dbReference type="Rhea" id="RHEA:21817"/>
    </physiologicalReaction>
</comment>
<keyword evidence="5" id="KW-0560">Oxidoreductase</keyword>
<dbReference type="GO" id="GO:0071949">
    <property type="term" value="F:FAD binding"/>
    <property type="evidence" value="ECO:0007669"/>
    <property type="project" value="InterPro"/>
</dbReference>
<evidence type="ECO:0000259" key="9">
    <source>
        <dbReference type="Pfam" id="PF01266"/>
    </source>
</evidence>
<proteinExistence type="inferred from homology"/>
<dbReference type="SUPFAM" id="SSF51971">
    <property type="entry name" value="Nucleotide-binding domain"/>
    <property type="match status" value="1"/>
</dbReference>
<evidence type="ECO:0000256" key="8">
    <source>
        <dbReference type="ARBA" id="ARBA00049547"/>
    </source>
</evidence>
<comment type="similarity">
    <text evidence="2">Belongs to the DAMOX/DASOX family.</text>
</comment>
<evidence type="ECO:0000256" key="2">
    <source>
        <dbReference type="ARBA" id="ARBA00006730"/>
    </source>
</evidence>
<dbReference type="EC" id="1.4.3.3" evidence="6"/>
<protein>
    <recommendedName>
        <fullName evidence="7">D-amino-acid oxidase</fullName>
        <ecNumber evidence="6">1.4.3.3</ecNumber>
    </recommendedName>
</protein>
<organism evidence="10 11">
    <name type="scientific">Pseudoalteromonas luteoviolacea NCIMB 1942</name>
    <dbReference type="NCBI Taxonomy" id="1365253"/>
    <lineage>
        <taxon>Bacteria</taxon>
        <taxon>Pseudomonadati</taxon>
        <taxon>Pseudomonadota</taxon>
        <taxon>Gammaproteobacteria</taxon>
        <taxon>Alteromonadales</taxon>
        <taxon>Pseudoalteromonadaceae</taxon>
        <taxon>Pseudoalteromonas</taxon>
    </lineage>
</organism>
<dbReference type="RefSeq" id="WP_063378091.1">
    <property type="nucleotide sequence ID" value="NZ_AUXT01000182.1"/>
</dbReference>
<dbReference type="Gene3D" id="3.30.9.10">
    <property type="entry name" value="D-Amino Acid Oxidase, subunit A, domain 2"/>
    <property type="match status" value="1"/>
</dbReference>
<dbReference type="PATRIC" id="fig|1365253.3.peg.3644"/>
<dbReference type="InterPro" id="IPR023209">
    <property type="entry name" value="DAO"/>
</dbReference>
<evidence type="ECO:0000256" key="1">
    <source>
        <dbReference type="ARBA" id="ARBA00001974"/>
    </source>
</evidence>